<evidence type="ECO:0000259" key="4">
    <source>
        <dbReference type="PROSITE" id="PS01124"/>
    </source>
</evidence>
<dbReference type="InterPro" id="IPR020449">
    <property type="entry name" value="Tscrpt_reg_AraC-type_HTH"/>
</dbReference>
<keyword evidence="6" id="KW-1185">Reference proteome</keyword>
<dbReference type="InterPro" id="IPR011711">
    <property type="entry name" value="GntR_C"/>
</dbReference>
<dbReference type="EMBL" id="VAUV01000026">
    <property type="protein sequence ID" value="TLD68364.1"/>
    <property type="molecule type" value="Genomic_DNA"/>
</dbReference>
<evidence type="ECO:0000313" key="6">
    <source>
        <dbReference type="Proteomes" id="UP000306196"/>
    </source>
</evidence>
<dbReference type="PANTHER" id="PTHR46796">
    <property type="entry name" value="HTH-TYPE TRANSCRIPTIONAL ACTIVATOR RHAS-RELATED"/>
    <property type="match status" value="1"/>
</dbReference>
<dbReference type="InterPro" id="IPR018062">
    <property type="entry name" value="HTH_AraC-typ_CS"/>
</dbReference>
<dbReference type="InterPro" id="IPR018060">
    <property type="entry name" value="HTH_AraC"/>
</dbReference>
<dbReference type="Gene3D" id="1.20.120.530">
    <property type="entry name" value="GntR ligand-binding domain-like"/>
    <property type="match status" value="1"/>
</dbReference>
<protein>
    <submittedName>
        <fullName evidence="5">Helix-turn-helix domain-containing protein</fullName>
    </submittedName>
</protein>
<dbReference type="GO" id="GO:0003700">
    <property type="term" value="F:DNA-binding transcription factor activity"/>
    <property type="evidence" value="ECO:0007669"/>
    <property type="project" value="InterPro"/>
</dbReference>
<dbReference type="SUPFAM" id="SSF46689">
    <property type="entry name" value="Homeodomain-like"/>
    <property type="match status" value="2"/>
</dbReference>
<dbReference type="Gene3D" id="1.10.10.60">
    <property type="entry name" value="Homeodomain-like"/>
    <property type="match status" value="2"/>
</dbReference>
<dbReference type="Proteomes" id="UP000306196">
    <property type="component" value="Unassembled WGS sequence"/>
</dbReference>
<feature type="domain" description="HTH araC/xylS-type" evidence="4">
    <location>
        <begin position="175"/>
        <end position="274"/>
    </location>
</feature>
<keyword evidence="2" id="KW-0238">DNA-binding</keyword>
<keyword evidence="3" id="KW-0804">Transcription</keyword>
<organism evidence="5 6">
    <name type="scientific">Phragmitibacter flavus</name>
    <dbReference type="NCBI Taxonomy" id="2576071"/>
    <lineage>
        <taxon>Bacteria</taxon>
        <taxon>Pseudomonadati</taxon>
        <taxon>Verrucomicrobiota</taxon>
        <taxon>Verrucomicrobiia</taxon>
        <taxon>Verrucomicrobiales</taxon>
        <taxon>Verrucomicrobiaceae</taxon>
        <taxon>Phragmitibacter</taxon>
    </lineage>
</organism>
<reference evidence="5 6" key="1">
    <citation type="submission" date="2019-05" db="EMBL/GenBank/DDBJ databases">
        <title>Verrucobacter flavum gen. nov., sp. nov. a new member of the family Verrucomicrobiaceae.</title>
        <authorList>
            <person name="Szuroczki S."/>
            <person name="Abbaszade G."/>
            <person name="Szabo A."/>
            <person name="Felfoldi T."/>
            <person name="Schumann P."/>
            <person name="Boka K."/>
            <person name="Keki Z."/>
            <person name="Toumi M."/>
            <person name="Toth E."/>
        </authorList>
    </citation>
    <scope>NUCLEOTIDE SEQUENCE [LARGE SCALE GENOMIC DNA]</scope>
    <source>
        <strain evidence="5 6">MG-N-17</strain>
    </source>
</reference>
<dbReference type="PROSITE" id="PS00041">
    <property type="entry name" value="HTH_ARAC_FAMILY_1"/>
    <property type="match status" value="1"/>
</dbReference>
<dbReference type="Pfam" id="PF12833">
    <property type="entry name" value="HTH_18"/>
    <property type="match status" value="1"/>
</dbReference>
<dbReference type="PRINTS" id="PR00032">
    <property type="entry name" value="HTHARAC"/>
</dbReference>
<dbReference type="InterPro" id="IPR008920">
    <property type="entry name" value="TF_FadR/GntR_C"/>
</dbReference>
<evidence type="ECO:0000256" key="3">
    <source>
        <dbReference type="ARBA" id="ARBA00023163"/>
    </source>
</evidence>
<dbReference type="InterPro" id="IPR009057">
    <property type="entry name" value="Homeodomain-like_sf"/>
</dbReference>
<dbReference type="PROSITE" id="PS01124">
    <property type="entry name" value="HTH_ARAC_FAMILY_2"/>
    <property type="match status" value="1"/>
</dbReference>
<evidence type="ECO:0000256" key="2">
    <source>
        <dbReference type="ARBA" id="ARBA00023125"/>
    </source>
</evidence>
<dbReference type="AlphaFoldDB" id="A0A5R8K7N3"/>
<dbReference type="InterPro" id="IPR050204">
    <property type="entry name" value="AraC_XylS_family_regulators"/>
</dbReference>
<dbReference type="OrthoDB" id="184994at2"/>
<name>A0A5R8K7N3_9BACT</name>
<accession>A0A5R8K7N3</accession>
<evidence type="ECO:0000256" key="1">
    <source>
        <dbReference type="ARBA" id="ARBA00023015"/>
    </source>
</evidence>
<dbReference type="GO" id="GO:0043565">
    <property type="term" value="F:sequence-specific DNA binding"/>
    <property type="evidence" value="ECO:0007669"/>
    <property type="project" value="InterPro"/>
</dbReference>
<proteinExistence type="predicted"/>
<keyword evidence="1" id="KW-0805">Transcription regulation</keyword>
<dbReference type="SUPFAM" id="SSF48008">
    <property type="entry name" value="GntR ligand-binding domain-like"/>
    <property type="match status" value="1"/>
</dbReference>
<dbReference type="Pfam" id="PF07729">
    <property type="entry name" value="FCD"/>
    <property type="match status" value="1"/>
</dbReference>
<dbReference type="SMART" id="SM00342">
    <property type="entry name" value="HTH_ARAC"/>
    <property type="match status" value="1"/>
</dbReference>
<dbReference type="RefSeq" id="WP_138088657.1">
    <property type="nucleotide sequence ID" value="NZ_VAUV01000026.1"/>
</dbReference>
<sequence>MTACRGARFFGGWGVMAGFGHLGKLHELCRLRSTLEGFAAVRLRGLEEGERIRVFGEFDRHLKMMHRWAVEGNLGEFHQADMGLHRELVKSAGVEVLVGSWEMVAGELEEWIRHVKKVYWPSLMTLYREHEFLIEAWSSDEAWVAEQATHHHLEAGWFRVASAQGEEVQDIRPVDRATSFICTHFASEIDVAWLAQNVSFVSASHLTRLFREKLGISPHAFLKQVRMERAAELLKTQTERVAMVAQKVGYKNASHFVRDFRQRFGGTPGKMRSVP</sequence>
<evidence type="ECO:0000313" key="5">
    <source>
        <dbReference type="EMBL" id="TLD68364.1"/>
    </source>
</evidence>
<comment type="caution">
    <text evidence="5">The sequence shown here is derived from an EMBL/GenBank/DDBJ whole genome shotgun (WGS) entry which is preliminary data.</text>
</comment>
<gene>
    <name evidence="5" type="ORF">FEM03_22945</name>
</gene>